<dbReference type="SUPFAM" id="SSF48310">
    <property type="entry name" value="Aldehyde ferredoxin oxidoreductase, C-terminal domains"/>
    <property type="match status" value="1"/>
</dbReference>
<sequence>MRSNELAMWQHNAPGFGVWIHTHGIDASLCVNNYQTSKFPSTNKYDTKNFMKYYRGEANIPGCPMNIIKKFSVSEENEDIGGIHQEAAGALGPNLGITDITKIIKANVLCNKYGLDPNSLGYTISFIQECAAKGIYNNAENINLDFNDNLDLLSLIEMISERTGVGDLLAEGSARAAKEIGNSSSKYALTVKNNEMVPFEPRSQTNLALGYATSPTGPRYDICEHDWDYDVNYGWEHTLDYSRTVGILERIPMEYVGRKKVRNYKALNTIWSAADGLSISLFSTAPTRVYSLEDMAKLIRIVTGWETSSYEVMRIGELRNQIYRFYNYREGFTSKDDYLPERFFNLEIDSGPQKRSKNRQDGIYR</sequence>
<reference evidence="2 3" key="1">
    <citation type="submission" date="2023-10" db="EMBL/GenBank/DDBJ databases">
        <title>Virgibacillus halophilus 5B73C genome.</title>
        <authorList>
            <person name="Miliotis G."/>
            <person name="Sengupta P."/>
            <person name="Hameed A."/>
            <person name="Chuvochina M."/>
            <person name="Mcdonagh F."/>
            <person name="Simpson A.C."/>
            <person name="Singh N.K."/>
            <person name="Rekha P.D."/>
            <person name="Raman K."/>
            <person name="Hugenholtz P."/>
            <person name="Venkateswaran K."/>
        </authorList>
    </citation>
    <scope>NUCLEOTIDE SEQUENCE [LARGE SCALE GENOMIC DNA]</scope>
    <source>
        <strain evidence="2 3">5B73C</strain>
    </source>
</reference>
<name>A0ABU5C2Y6_9BACI</name>
<proteinExistence type="predicted"/>
<keyword evidence="3" id="KW-1185">Reference proteome</keyword>
<dbReference type="InterPro" id="IPR013984">
    <property type="entry name" value="Ald_Fedxn_OxRdtase_dom2"/>
</dbReference>
<dbReference type="InterPro" id="IPR001203">
    <property type="entry name" value="OxRdtase_Ald_Fedxn_C"/>
</dbReference>
<dbReference type="PANTHER" id="PTHR30038">
    <property type="entry name" value="ALDEHYDE FERREDOXIN OXIDOREDUCTASE"/>
    <property type="match status" value="1"/>
</dbReference>
<comment type="caution">
    <text evidence="2">The sequence shown here is derived from an EMBL/GenBank/DDBJ whole genome shotgun (WGS) entry which is preliminary data.</text>
</comment>
<organism evidence="2 3">
    <name type="scientific">Tigheibacillus halophilus</name>
    <dbReference type="NCBI Taxonomy" id="361280"/>
    <lineage>
        <taxon>Bacteria</taxon>
        <taxon>Bacillati</taxon>
        <taxon>Bacillota</taxon>
        <taxon>Bacilli</taxon>
        <taxon>Bacillales</taxon>
        <taxon>Bacillaceae</taxon>
        <taxon>Tigheibacillus</taxon>
    </lineage>
</organism>
<dbReference type="Gene3D" id="1.10.599.10">
    <property type="entry name" value="Aldehyde Ferredoxin Oxidoreductase Protein, subunit A, domain 3"/>
    <property type="match status" value="1"/>
</dbReference>
<dbReference type="EMBL" id="JAWDIP010000003">
    <property type="protein sequence ID" value="MDY0393659.1"/>
    <property type="molecule type" value="Genomic_DNA"/>
</dbReference>
<evidence type="ECO:0000313" key="2">
    <source>
        <dbReference type="EMBL" id="MDY0393659.1"/>
    </source>
</evidence>
<dbReference type="PANTHER" id="PTHR30038:SF7">
    <property type="entry name" value="TUNGSTEN-CONTAINING GLYCERALDEHYDE-3-PHOSPHATE:FERREDOXIN OXIDOREDUCTASE"/>
    <property type="match status" value="1"/>
</dbReference>
<feature type="domain" description="Aldehyde ferredoxin oxidoreductase C-terminal" evidence="1">
    <location>
        <begin position="27"/>
        <end position="358"/>
    </location>
</feature>
<dbReference type="Proteomes" id="UP001281447">
    <property type="component" value="Unassembled WGS sequence"/>
</dbReference>
<dbReference type="Gene3D" id="1.10.569.10">
    <property type="entry name" value="Aldehyde Ferredoxin Oxidoreductase Protein, subunit A, domain 2"/>
    <property type="match status" value="1"/>
</dbReference>
<accession>A0ABU5C2Y6</accession>
<dbReference type="Pfam" id="PF01314">
    <property type="entry name" value="AFOR_C"/>
    <property type="match status" value="1"/>
</dbReference>
<dbReference type="InterPro" id="IPR013985">
    <property type="entry name" value="Ald_Fedxn_OxRdtase_dom3"/>
</dbReference>
<protein>
    <submittedName>
        <fullName evidence="2">Aldehyde ferredoxin oxidoreductase C-terminal domain-containing protein</fullName>
    </submittedName>
</protein>
<gene>
    <name evidence="2" type="ORF">RWE15_03395</name>
</gene>
<evidence type="ECO:0000259" key="1">
    <source>
        <dbReference type="Pfam" id="PF01314"/>
    </source>
</evidence>
<dbReference type="InterPro" id="IPR051919">
    <property type="entry name" value="W-dependent_AOR"/>
</dbReference>
<evidence type="ECO:0000313" key="3">
    <source>
        <dbReference type="Proteomes" id="UP001281447"/>
    </source>
</evidence>
<dbReference type="InterPro" id="IPR036021">
    <property type="entry name" value="Tungsten_al_ferr_oxy-like_C"/>
</dbReference>